<evidence type="ECO:0000313" key="3">
    <source>
        <dbReference type="Proteomes" id="UP000518300"/>
    </source>
</evidence>
<evidence type="ECO:0000313" key="2">
    <source>
        <dbReference type="EMBL" id="NMO21142.1"/>
    </source>
</evidence>
<organism evidence="2 3">
    <name type="scientific">Pyxidicoccus fallax</name>
    <dbReference type="NCBI Taxonomy" id="394095"/>
    <lineage>
        <taxon>Bacteria</taxon>
        <taxon>Pseudomonadati</taxon>
        <taxon>Myxococcota</taxon>
        <taxon>Myxococcia</taxon>
        <taxon>Myxococcales</taxon>
        <taxon>Cystobacterineae</taxon>
        <taxon>Myxococcaceae</taxon>
        <taxon>Pyxidicoccus</taxon>
    </lineage>
</organism>
<comment type="caution">
    <text evidence="2">The sequence shown here is derived from an EMBL/GenBank/DDBJ whole genome shotgun (WGS) entry which is preliminary data.</text>
</comment>
<dbReference type="AlphaFoldDB" id="A0A848LU66"/>
<evidence type="ECO:0008006" key="4">
    <source>
        <dbReference type="Google" id="ProtNLM"/>
    </source>
</evidence>
<gene>
    <name evidence="2" type="ORF">HG543_40785</name>
</gene>
<reference evidence="2 3" key="1">
    <citation type="submission" date="2020-04" db="EMBL/GenBank/DDBJ databases">
        <title>Draft genome of Pyxidicoccus fallax type strain.</title>
        <authorList>
            <person name="Whitworth D.E."/>
        </authorList>
    </citation>
    <scope>NUCLEOTIDE SEQUENCE [LARGE SCALE GENOMIC DNA]</scope>
    <source>
        <strain evidence="2 3">DSM 14698</strain>
    </source>
</reference>
<name>A0A848LU66_9BACT</name>
<evidence type="ECO:0000256" key="1">
    <source>
        <dbReference type="SAM" id="SignalP"/>
    </source>
</evidence>
<feature type="chain" id="PRO_5032654682" description="Lipoprotein" evidence="1">
    <location>
        <begin position="19"/>
        <end position="451"/>
    </location>
</feature>
<keyword evidence="3" id="KW-1185">Reference proteome</keyword>
<dbReference type="PROSITE" id="PS51257">
    <property type="entry name" value="PROKAR_LIPOPROTEIN"/>
    <property type="match status" value="1"/>
</dbReference>
<dbReference type="Proteomes" id="UP000518300">
    <property type="component" value="Unassembled WGS sequence"/>
</dbReference>
<accession>A0A848LU66</accession>
<dbReference type="RefSeq" id="WP_169350340.1">
    <property type="nucleotide sequence ID" value="NZ_JABBJJ010000298.1"/>
</dbReference>
<sequence>MTLRSLTLACLFALGATACNPTQDTEPTAEELGTSTGAAAVTRLDAAIGDNTLSFETLGTFEERNGRRVLVIRATANRYLQDVFSFVPDDAFGEANIISERRFEVVLPEGHELNSVLSGLPLFIAIDTNTGSPRRYYARIVVAPRFFDFRGSSALFIDENVNPVYVRNGTDVLVYRGKVDGAVSSLSVTAPDGTPVVTAVDADTFRLDWQYPAVYQAIDPHTTPLTFTATLPDGTSAVKTARLVARVTELAVTDGDPYYVWPSPPCQLAAYNCIRALPTNTTDYAACGTYREVSRCMYANTCSGVPPQPLSLTEIDASSLESARVAWNAGSNPYSWSSITGIDAYVAPMCPSAPITLQALWQQLTDLGMNLPYFYWGYVTDRSGVDFGGGTRGAAFMSALDTFAGTGPIQAWMGSEEIPCHNCHAFRDYTLLYYPSSGKVLMLVGESGYDS</sequence>
<proteinExistence type="predicted"/>
<keyword evidence="1" id="KW-0732">Signal</keyword>
<protein>
    <recommendedName>
        <fullName evidence="4">Lipoprotein</fullName>
    </recommendedName>
</protein>
<dbReference type="EMBL" id="JABBJJ010000298">
    <property type="protein sequence ID" value="NMO21142.1"/>
    <property type="molecule type" value="Genomic_DNA"/>
</dbReference>
<feature type="signal peptide" evidence="1">
    <location>
        <begin position="1"/>
        <end position="18"/>
    </location>
</feature>